<keyword evidence="1" id="KW-0812">Transmembrane</keyword>
<accession>A0ABQ5XL60</accession>
<feature type="transmembrane region" description="Helical" evidence="1">
    <location>
        <begin position="16"/>
        <end position="39"/>
    </location>
</feature>
<organism evidence="2 3">
    <name type="scientific">Dyella acidisoli</name>
    <dbReference type="NCBI Taxonomy" id="1867834"/>
    <lineage>
        <taxon>Bacteria</taxon>
        <taxon>Pseudomonadati</taxon>
        <taxon>Pseudomonadota</taxon>
        <taxon>Gammaproteobacteria</taxon>
        <taxon>Lysobacterales</taxon>
        <taxon>Rhodanobacteraceae</taxon>
        <taxon>Dyella</taxon>
    </lineage>
</organism>
<sequence>MKSVHKHVRIALTQRGIVLIDALVAIVIFSVGILGMVALQGSAIEMTGSSNYRINAALLTDQVIAQMWATTPSQLATLYQGKQGSGGTSYVTWFTNADCSTKPSVTGCLPGIKTNPPTITVTPETFSDSSNTQYLVTVTLYWQAPSDNSVHQYVSTTAIGP</sequence>
<gene>
    <name evidence="2" type="ORF">GCM10007901_01800</name>
</gene>
<proteinExistence type="predicted"/>
<evidence type="ECO:0000313" key="3">
    <source>
        <dbReference type="Proteomes" id="UP001156670"/>
    </source>
</evidence>
<dbReference type="Proteomes" id="UP001156670">
    <property type="component" value="Unassembled WGS sequence"/>
</dbReference>
<keyword evidence="1" id="KW-1133">Transmembrane helix</keyword>
<evidence type="ECO:0000256" key="1">
    <source>
        <dbReference type="SAM" id="Phobius"/>
    </source>
</evidence>
<reference evidence="3" key="1">
    <citation type="journal article" date="2019" name="Int. J. Syst. Evol. Microbiol.">
        <title>The Global Catalogue of Microorganisms (GCM) 10K type strain sequencing project: providing services to taxonomists for standard genome sequencing and annotation.</title>
        <authorList>
            <consortium name="The Broad Institute Genomics Platform"/>
            <consortium name="The Broad Institute Genome Sequencing Center for Infectious Disease"/>
            <person name="Wu L."/>
            <person name="Ma J."/>
        </authorList>
    </citation>
    <scope>NUCLEOTIDE SEQUENCE [LARGE SCALE GENOMIC DNA]</scope>
    <source>
        <strain evidence="3">NBRC 111980</strain>
    </source>
</reference>
<dbReference type="RefSeq" id="WP_284319007.1">
    <property type="nucleotide sequence ID" value="NZ_BSOB01000003.1"/>
</dbReference>
<protein>
    <recommendedName>
        <fullName evidence="4">Type IV pilus modification protein PilV</fullName>
    </recommendedName>
</protein>
<evidence type="ECO:0008006" key="4">
    <source>
        <dbReference type="Google" id="ProtNLM"/>
    </source>
</evidence>
<keyword evidence="1" id="KW-0472">Membrane</keyword>
<keyword evidence="3" id="KW-1185">Reference proteome</keyword>
<dbReference type="EMBL" id="BSOB01000003">
    <property type="protein sequence ID" value="GLQ91230.1"/>
    <property type="molecule type" value="Genomic_DNA"/>
</dbReference>
<comment type="caution">
    <text evidence="2">The sequence shown here is derived from an EMBL/GenBank/DDBJ whole genome shotgun (WGS) entry which is preliminary data.</text>
</comment>
<name>A0ABQ5XL60_9GAMM</name>
<evidence type="ECO:0000313" key="2">
    <source>
        <dbReference type="EMBL" id="GLQ91230.1"/>
    </source>
</evidence>